<evidence type="ECO:0000313" key="2">
    <source>
        <dbReference type="EMBL" id="KAK9760167.1"/>
    </source>
</evidence>
<evidence type="ECO:0000256" key="1">
    <source>
        <dbReference type="SAM" id="MobiDB-lite"/>
    </source>
</evidence>
<sequence>MKNNAKWAPNLHTVGFQEALSEPGADDVAPNLPDQSKNTSREEKERLGKFIRGL</sequence>
<organism evidence="2 3">
    <name type="scientific">Basidiobolus ranarum</name>
    <dbReference type="NCBI Taxonomy" id="34480"/>
    <lineage>
        <taxon>Eukaryota</taxon>
        <taxon>Fungi</taxon>
        <taxon>Fungi incertae sedis</taxon>
        <taxon>Zoopagomycota</taxon>
        <taxon>Entomophthoromycotina</taxon>
        <taxon>Basidiobolomycetes</taxon>
        <taxon>Basidiobolales</taxon>
        <taxon>Basidiobolaceae</taxon>
        <taxon>Basidiobolus</taxon>
    </lineage>
</organism>
<protein>
    <submittedName>
        <fullName evidence="2">Uncharacterized protein</fullName>
    </submittedName>
</protein>
<comment type="caution">
    <text evidence="2">The sequence shown here is derived from an EMBL/GenBank/DDBJ whole genome shotgun (WGS) entry which is preliminary data.</text>
</comment>
<dbReference type="Proteomes" id="UP001479436">
    <property type="component" value="Unassembled WGS sequence"/>
</dbReference>
<proteinExistence type="predicted"/>
<evidence type="ECO:0000313" key="3">
    <source>
        <dbReference type="Proteomes" id="UP001479436"/>
    </source>
</evidence>
<reference evidence="2 3" key="1">
    <citation type="submission" date="2023-04" db="EMBL/GenBank/DDBJ databases">
        <title>Genome of Basidiobolus ranarum AG-B5.</title>
        <authorList>
            <person name="Stajich J.E."/>
            <person name="Carter-House D."/>
            <person name="Gryganskyi A."/>
        </authorList>
    </citation>
    <scope>NUCLEOTIDE SEQUENCE [LARGE SCALE GENOMIC DNA]</scope>
    <source>
        <strain evidence="2 3">AG-B5</strain>
    </source>
</reference>
<feature type="compositionally biased region" description="Basic and acidic residues" evidence="1">
    <location>
        <begin position="39"/>
        <end position="48"/>
    </location>
</feature>
<name>A0ABR2WF87_9FUNG</name>
<keyword evidence="3" id="KW-1185">Reference proteome</keyword>
<dbReference type="EMBL" id="JASJQH010002466">
    <property type="protein sequence ID" value="KAK9760167.1"/>
    <property type="molecule type" value="Genomic_DNA"/>
</dbReference>
<gene>
    <name evidence="2" type="ORF">K7432_016089</name>
</gene>
<accession>A0ABR2WF87</accession>
<feature type="region of interest" description="Disordered" evidence="1">
    <location>
        <begin position="20"/>
        <end position="54"/>
    </location>
</feature>